<dbReference type="EMBL" id="QYZD01000003">
    <property type="protein sequence ID" value="RJG25719.1"/>
    <property type="molecule type" value="Genomic_DNA"/>
</dbReference>
<name>A0A3A3GLZ9_PANTH</name>
<gene>
    <name evidence="2" type="ORF">DQX05_06260</name>
</gene>
<dbReference type="AlphaFoldDB" id="A0A3A3GLZ9"/>
<sequence>MLFLLPATAEAGTVFPSKQIDSYNVELEAGPKYVPTPLSVTEATYTQTVNLDPAVAEVSVDPVLGQYAITAKTYGTTTIEYKWTTAENAELVHKFTVTVDFGGIAPRVRTGIEEDSYFDMKEKLIPKTINLNNLFNGNIDFIQTSFTLTQTHDLFNVVPGFQNSSSTYFYLYNLNEGTTRITIKATDRNGYNASYFFDVSTNWDPVFQPKPDMTLVQGKEYTFNLNDMQVFTDADNDTLHYTIDPATGVTASVNGDMLTITSSIEQEFTLTIRADDGRNGKAAGALNFKAWRSEEVGIAGTYPETQNMIRFTQVAQGRYVLAPLRTTMPSETELLGWINDGQARAADSDGDLEFAIDEINELNQKLPALQADTYGLYLYDSSNNITLDRVVHLIGIDVVRSQLEQIDRDHENNGLDIMDAHRWLLIYNNTYFNAKVILSLLPS</sequence>
<keyword evidence="1" id="KW-0175">Coiled coil</keyword>
<reference evidence="2 3" key="1">
    <citation type="submission" date="2018-09" db="EMBL/GenBank/DDBJ databases">
        <title>Paenibacillus SK2017-BO5.</title>
        <authorList>
            <person name="Piskunova J.V."/>
            <person name="Dubiley S.A."/>
            <person name="Severinov K.V."/>
        </authorList>
    </citation>
    <scope>NUCLEOTIDE SEQUENCE [LARGE SCALE GENOMIC DNA]</scope>
    <source>
        <strain evidence="2 3">BO5</strain>
    </source>
</reference>
<evidence type="ECO:0000256" key="1">
    <source>
        <dbReference type="SAM" id="Coils"/>
    </source>
</evidence>
<dbReference type="Proteomes" id="UP000266177">
    <property type="component" value="Unassembled WGS sequence"/>
</dbReference>
<evidence type="ECO:0000313" key="3">
    <source>
        <dbReference type="Proteomes" id="UP000266177"/>
    </source>
</evidence>
<accession>A0A3A3GLZ9</accession>
<comment type="caution">
    <text evidence="2">The sequence shown here is derived from an EMBL/GenBank/DDBJ whole genome shotgun (WGS) entry which is preliminary data.</text>
</comment>
<feature type="coiled-coil region" evidence="1">
    <location>
        <begin position="345"/>
        <end position="372"/>
    </location>
</feature>
<dbReference type="OrthoDB" id="2514688at2"/>
<evidence type="ECO:0000313" key="2">
    <source>
        <dbReference type="EMBL" id="RJG25719.1"/>
    </source>
</evidence>
<protein>
    <submittedName>
        <fullName evidence="2">Glycerol-3-phosphate responsive antiterminator</fullName>
    </submittedName>
</protein>
<proteinExistence type="predicted"/>
<organism evidence="2 3">
    <name type="scientific">Paenibacillus thiaminolyticus</name>
    <name type="common">Bacillus thiaminolyticus</name>
    <dbReference type="NCBI Taxonomy" id="49283"/>
    <lineage>
        <taxon>Bacteria</taxon>
        <taxon>Bacillati</taxon>
        <taxon>Bacillota</taxon>
        <taxon>Bacilli</taxon>
        <taxon>Bacillales</taxon>
        <taxon>Paenibacillaceae</taxon>
        <taxon>Paenibacillus</taxon>
    </lineage>
</organism>